<evidence type="ECO:0000313" key="8">
    <source>
        <dbReference type="Proteomes" id="UP000544134"/>
    </source>
</evidence>
<dbReference type="Gene3D" id="3.40.190.10">
    <property type="entry name" value="Periplasmic binding protein-like II"/>
    <property type="match status" value="2"/>
</dbReference>
<accession>A0A848INC4</accession>
<comment type="subcellular location">
    <subcellularLocation>
        <location evidence="1">Cell envelope</location>
    </subcellularLocation>
</comment>
<dbReference type="CDD" id="cd01072">
    <property type="entry name" value="PBP2_SMa0082_like"/>
    <property type="match status" value="1"/>
</dbReference>
<evidence type="ECO:0000256" key="3">
    <source>
        <dbReference type="ARBA" id="ARBA00022729"/>
    </source>
</evidence>
<dbReference type="SUPFAM" id="SSF53850">
    <property type="entry name" value="Periplasmic binding protein-like II"/>
    <property type="match status" value="1"/>
</dbReference>
<proteinExistence type="inferred from homology"/>
<comment type="similarity">
    <text evidence="2 4">Belongs to the bacterial solute-binding protein 3 family.</text>
</comment>
<dbReference type="Proteomes" id="UP000544134">
    <property type="component" value="Unassembled WGS sequence"/>
</dbReference>
<gene>
    <name evidence="7" type="ORF">HHL24_32360</name>
</gene>
<dbReference type="EMBL" id="JABBGJ010000041">
    <property type="protein sequence ID" value="NMM02603.1"/>
    <property type="molecule type" value="Genomic_DNA"/>
</dbReference>
<dbReference type="GO" id="GO:0030313">
    <property type="term" value="C:cell envelope"/>
    <property type="evidence" value="ECO:0007669"/>
    <property type="project" value="UniProtKB-SubCell"/>
</dbReference>
<dbReference type="SMART" id="SM00062">
    <property type="entry name" value="PBPb"/>
    <property type="match status" value="1"/>
</dbReference>
<sequence>MNALSLSNVANRLFGNTVFTLSVACGAVLTMLAPVAHADALDSIAKSGVVRIGVFEDYPPFGSIGADMKPVGYDIEMANLIGKELNAKVELVQVTGDNRMAYLADHKADMLLSVGQTPERAKVIDFSQPYAPYYLAVFGPKNLPVKGAADLSGKTISVARGTLEDLSISKVAPASATIKRFDDPNGAISAFLSGQVQLMVVGNDVGATILARHPAIEPEQKFELFSSPDHVGMNKNEVRLMQKVDATIEHAKKDGSLNAISQKWLKTSLPANL</sequence>
<dbReference type="InterPro" id="IPR018313">
    <property type="entry name" value="SBP_3_CS"/>
</dbReference>
<evidence type="ECO:0000259" key="6">
    <source>
        <dbReference type="SMART" id="SM00062"/>
    </source>
</evidence>
<name>A0A848INC4_9BURK</name>
<feature type="domain" description="Solute-binding protein family 3/N-terminal" evidence="6">
    <location>
        <begin position="49"/>
        <end position="268"/>
    </location>
</feature>
<dbReference type="AlphaFoldDB" id="A0A848INC4"/>
<evidence type="ECO:0000313" key="7">
    <source>
        <dbReference type="EMBL" id="NMM02603.1"/>
    </source>
</evidence>
<evidence type="ECO:0000256" key="2">
    <source>
        <dbReference type="ARBA" id="ARBA00010333"/>
    </source>
</evidence>
<comment type="caution">
    <text evidence="7">The sequence shown here is derived from an EMBL/GenBank/DDBJ whole genome shotgun (WGS) entry which is preliminary data.</text>
</comment>
<evidence type="ECO:0000256" key="4">
    <source>
        <dbReference type="RuleBase" id="RU003744"/>
    </source>
</evidence>
<dbReference type="Pfam" id="PF00497">
    <property type="entry name" value="SBP_bac_3"/>
    <property type="match status" value="1"/>
</dbReference>
<evidence type="ECO:0000256" key="1">
    <source>
        <dbReference type="ARBA" id="ARBA00004196"/>
    </source>
</evidence>
<keyword evidence="3 5" id="KW-0732">Signal</keyword>
<feature type="signal peptide" evidence="5">
    <location>
        <begin position="1"/>
        <end position="38"/>
    </location>
</feature>
<dbReference type="RefSeq" id="WP_169489366.1">
    <property type="nucleotide sequence ID" value="NZ_JABBGJ010000041.1"/>
</dbReference>
<dbReference type="PROSITE" id="PS01039">
    <property type="entry name" value="SBP_BACTERIAL_3"/>
    <property type="match status" value="1"/>
</dbReference>
<keyword evidence="8" id="KW-1185">Reference proteome</keyword>
<dbReference type="InterPro" id="IPR001638">
    <property type="entry name" value="Solute-binding_3/MltF_N"/>
</dbReference>
<dbReference type="PANTHER" id="PTHR35936:SF37">
    <property type="entry name" value="AMINO ACID ABC TRANSPORTER SUBSTRATE-BINDING PROTEIN"/>
    <property type="match status" value="1"/>
</dbReference>
<reference evidence="7 8" key="1">
    <citation type="submission" date="2020-04" db="EMBL/GenBank/DDBJ databases">
        <title>Paraburkholderia sp. RP-4-7 isolated from soil.</title>
        <authorList>
            <person name="Dahal R.H."/>
        </authorList>
    </citation>
    <scope>NUCLEOTIDE SEQUENCE [LARGE SCALE GENOMIC DNA]</scope>
    <source>
        <strain evidence="7 8">RP-4-7</strain>
    </source>
</reference>
<organism evidence="7 8">
    <name type="scientific">Paraburkholderia polaris</name>
    <dbReference type="NCBI Taxonomy" id="2728848"/>
    <lineage>
        <taxon>Bacteria</taxon>
        <taxon>Pseudomonadati</taxon>
        <taxon>Pseudomonadota</taxon>
        <taxon>Betaproteobacteria</taxon>
        <taxon>Burkholderiales</taxon>
        <taxon>Burkholderiaceae</taxon>
        <taxon>Paraburkholderia</taxon>
    </lineage>
</organism>
<feature type="chain" id="PRO_5032734690" evidence="5">
    <location>
        <begin position="39"/>
        <end position="273"/>
    </location>
</feature>
<dbReference type="PANTHER" id="PTHR35936">
    <property type="entry name" value="MEMBRANE-BOUND LYTIC MUREIN TRANSGLYCOSYLASE F"/>
    <property type="match status" value="1"/>
</dbReference>
<evidence type="ECO:0000256" key="5">
    <source>
        <dbReference type="SAM" id="SignalP"/>
    </source>
</evidence>
<protein>
    <submittedName>
        <fullName evidence="7">Transporter substrate-binding domain-containing protein</fullName>
    </submittedName>
</protein>